<proteinExistence type="predicted"/>
<dbReference type="GeneID" id="90540416"/>
<accession>A0AAX4J9Q5</accession>
<protein>
    <submittedName>
        <fullName evidence="2">Uncharacterized protein</fullName>
    </submittedName>
</protein>
<organism evidence="2 3">
    <name type="scientific">Vairimorpha necatrix</name>
    <dbReference type="NCBI Taxonomy" id="6039"/>
    <lineage>
        <taxon>Eukaryota</taxon>
        <taxon>Fungi</taxon>
        <taxon>Fungi incertae sedis</taxon>
        <taxon>Microsporidia</taxon>
        <taxon>Nosematidae</taxon>
        <taxon>Vairimorpha</taxon>
    </lineage>
</organism>
<gene>
    <name evidence="2" type="ORF">VNE69_02126</name>
</gene>
<feature type="coiled-coil region" evidence="1">
    <location>
        <begin position="16"/>
        <end position="87"/>
    </location>
</feature>
<keyword evidence="3" id="KW-1185">Reference proteome</keyword>
<evidence type="ECO:0000256" key="1">
    <source>
        <dbReference type="SAM" id="Coils"/>
    </source>
</evidence>
<keyword evidence="1" id="KW-0175">Coiled coil</keyword>
<dbReference type="KEGG" id="vnx:VNE69_02126"/>
<evidence type="ECO:0000313" key="3">
    <source>
        <dbReference type="Proteomes" id="UP001334084"/>
    </source>
</evidence>
<evidence type="ECO:0000313" key="2">
    <source>
        <dbReference type="EMBL" id="WUR02602.1"/>
    </source>
</evidence>
<dbReference type="AlphaFoldDB" id="A0AAX4J9Q5"/>
<name>A0AAX4J9Q5_9MICR</name>
<sequence>MDRLYGETTDLLLDKLAKFKENKASYEELKELFDKEEILSEYKNWENIERKLRKEIFEKLNKLNTHLLKLEKKILTYKNMNKNQEIEINMEDIKINSNILCRNKEPLEGYSNSPWYLPCYPTLNMIEFLHENEDE</sequence>
<dbReference type="Proteomes" id="UP001334084">
    <property type="component" value="Chromosome 2"/>
</dbReference>
<dbReference type="EMBL" id="CP142727">
    <property type="protein sequence ID" value="WUR02602.1"/>
    <property type="molecule type" value="Genomic_DNA"/>
</dbReference>
<reference evidence="2" key="1">
    <citation type="journal article" date="2024" name="BMC Genomics">
        <title>Functional annotation of a divergent genome using sequence and structure-based similarity.</title>
        <authorList>
            <person name="Svedberg D."/>
            <person name="Winiger R.R."/>
            <person name="Berg A."/>
            <person name="Sharma H."/>
            <person name="Tellgren-Roth C."/>
            <person name="Debrunner-Vossbrinck B.A."/>
            <person name="Vossbrinck C.R."/>
            <person name="Barandun J."/>
        </authorList>
    </citation>
    <scope>NUCLEOTIDE SEQUENCE</scope>
    <source>
        <strain evidence="2">Illinois isolate</strain>
    </source>
</reference>
<dbReference type="RefSeq" id="XP_065328747.1">
    <property type="nucleotide sequence ID" value="XM_065472675.1"/>
</dbReference>